<sequence length="93" mass="10389">MLELKTNVMTNRLRLPVMRIHRCDIPDMFHGRPSPVLRTIGNARRAIRRVECTRTLFSLKPIASTTPLLAEPTADRTLGPALLTCAHLANVSC</sequence>
<evidence type="ECO:0000313" key="2">
    <source>
        <dbReference type="Proteomes" id="UP001497644"/>
    </source>
</evidence>
<reference evidence="1" key="1">
    <citation type="submission" date="2024-04" db="EMBL/GenBank/DDBJ databases">
        <authorList>
            <consortium name="Molecular Ecology Group"/>
        </authorList>
    </citation>
    <scope>NUCLEOTIDE SEQUENCE</scope>
</reference>
<evidence type="ECO:0000313" key="1">
    <source>
        <dbReference type="EMBL" id="CAL1676894.1"/>
    </source>
</evidence>
<accession>A0AAV2NAS7</accession>
<dbReference type="EMBL" id="OZ034835">
    <property type="protein sequence ID" value="CAL1676894.1"/>
    <property type="molecule type" value="Genomic_DNA"/>
</dbReference>
<name>A0AAV2NAS7_9HYME</name>
<protein>
    <submittedName>
        <fullName evidence="1">Uncharacterized protein</fullName>
    </submittedName>
</protein>
<dbReference type="AlphaFoldDB" id="A0AAV2NAS7"/>
<proteinExistence type="predicted"/>
<keyword evidence="2" id="KW-1185">Reference proteome</keyword>
<gene>
    <name evidence="1" type="ORF">LPLAT_LOCUS2994</name>
</gene>
<organism evidence="1 2">
    <name type="scientific">Lasius platythorax</name>
    <dbReference type="NCBI Taxonomy" id="488582"/>
    <lineage>
        <taxon>Eukaryota</taxon>
        <taxon>Metazoa</taxon>
        <taxon>Ecdysozoa</taxon>
        <taxon>Arthropoda</taxon>
        <taxon>Hexapoda</taxon>
        <taxon>Insecta</taxon>
        <taxon>Pterygota</taxon>
        <taxon>Neoptera</taxon>
        <taxon>Endopterygota</taxon>
        <taxon>Hymenoptera</taxon>
        <taxon>Apocrita</taxon>
        <taxon>Aculeata</taxon>
        <taxon>Formicoidea</taxon>
        <taxon>Formicidae</taxon>
        <taxon>Formicinae</taxon>
        <taxon>Lasius</taxon>
        <taxon>Lasius</taxon>
    </lineage>
</organism>
<dbReference type="Proteomes" id="UP001497644">
    <property type="component" value="Chromosome 12"/>
</dbReference>